<gene>
    <name evidence="8" type="ORF">DYL59_07740</name>
</gene>
<evidence type="ECO:0000256" key="2">
    <source>
        <dbReference type="ARBA" id="ARBA00012483"/>
    </source>
</evidence>
<dbReference type="Proteomes" id="UP000297391">
    <property type="component" value="Unassembled WGS sequence"/>
</dbReference>
<comment type="caution">
    <text evidence="6">Lacks conserved residue(s) required for the propagation of feature annotation.</text>
</comment>
<keyword evidence="6" id="KW-0833">Ubl conjugation pathway</keyword>
<evidence type="ECO:0000313" key="9">
    <source>
        <dbReference type="Proteomes" id="UP000297391"/>
    </source>
</evidence>
<comment type="catalytic activity">
    <reaction evidence="1">
        <text>S-ubiquitinyl-[E2 ubiquitin-conjugating enzyme]-L-cysteine + [acceptor protein]-L-lysine = [E2 ubiquitin-conjugating enzyme]-L-cysteine + N(6)-ubiquitinyl-[acceptor protein]-L-lysine.</text>
        <dbReference type="EC" id="2.3.2.27"/>
    </reaction>
</comment>
<dbReference type="GO" id="GO:0061630">
    <property type="term" value="F:ubiquitin protein ligase activity"/>
    <property type="evidence" value="ECO:0007669"/>
    <property type="project" value="UniProtKB-EC"/>
</dbReference>
<dbReference type="InterPro" id="IPR029487">
    <property type="entry name" value="NEL_dom"/>
</dbReference>
<comment type="caution">
    <text evidence="8">The sequence shown here is derived from an EMBL/GenBank/DDBJ whole genome shotgun (WGS) entry which is preliminary data.</text>
</comment>
<keyword evidence="6" id="KW-0964">Secreted</keyword>
<keyword evidence="5" id="KW-0843">Virulence</keyword>
<sequence>MAEPLNPAASQDPVSEFIADQESPLMTAPEWTALQALDLIRANFDSFLANFNDEEKLEYVRLQRGWIEAQRTVERAIAQFTQTFEQQAMGLLRSELKTLTGQDIDPAVAKIHTRYLASSQRVRRASNESEVIKVASLTLWDAACRNYDGLTGWSYPGRTGLADASYLDSNINASAGEFIALVRRLNLGGQLKQQLNDALRGNGALGESFLGLASAEFEFALIDALKNTTLSHIDRAKYHQVKRALAGATPWGLTEEMRLFVPHGADNVSLLPQSIGLTGQYVAPPPGDHLSIPHLVFSVSGCAGAFSFFPNRPGGALRHHDSARTACAEFHVAFHGFYRRGKVDWLYQMMSLRDAARLIQLAKVTARPPNLNFFANFLYDLVQAMPKVDHPGTIGYVRVVIKKTPVVAMHDLYIKRCRANLQELANETPGFMSTLIELFQTVLSEVLNVLLIPVPGALKGLGRARAFGMFVALAQSLVGGGTQALQNEPGDVLQGLIDLADLLVSGRLHTRLAKSVLRRHQRLYQQLSKPRSAVADTPQPTGPPLLERMLGSPDAPARALTNVLDISGTSHETLNQVWEGATPSASLAEASHRFRTDRLIEWVANGAGPERPAPAGVVEVMAPLLTQLDQWPAGTALSITNPQGLELRRYSKDPAQPVTVTLYVTVQENFLFAYATPPRLTMHLPSAIVALLPGQFPGGEPLVRQHLAAKAKALGADLFDALTRFAQANRLGAKGASASVRRLLPDHVGAEGDVPAVVAQLRALHPHLSQERLLEVLRGHPLSEHQQTQLLESQLQPEALYLALRAARRTARREAIVDGLFHGRSFDRQTQNWAAAFVKGMLSDLTGRALVVSPAGRGVPYVAKDSKDRTLVVIDHRQGRFSAYDPHALRTSEMLTGVDSFYDAVVRQLSGPERIQLSLSAQQAIADLRQQVGSAVLRNRALDGSFYPYRREITQYARAVDTSGITNVPDALGFYRLGSDHFLFIDGEYLRVTQVDPAQPWRIQHPLLNDAYAPALTHNGAGAWRHEWENPLTWEGQRPFYRLGPLVRLLSPDAITQIQQISGITPDILRRVHVRNERPPAILVQTVERFRVNQRVKSGVETGADFFDQLLGEVGPDSADALVGRNGVERADQVTVLETKVALDKPLMEHLFFEVLCAGSQHSDNPLAQVLQRANPGLTKQIAEDLVHDITPAERQSLENGKVPASLNAAIRWWVEYLRKTRALESVHLPAAANEDSSTAILHALPQIDGWPAHLRVELWKDGFLRASVGPFDGSLKRIVVAVSNQYQVYIPLANGERKPTGRVGPFLEVLLASMPLAERQSLGYIEGAGEEELVAQVCSRLQRKWEYAQTFREIGRRPHFHPPQRVADGRIGYPLSGWGLGPTERQQVARLRVLYPSRTDDEVLQLWRDAGDSVQERDAMIDYLYREREAMNAALAQWLLVAPDGQARDARALAVERIKRCWAKEPSAHGTAMVKELNLDGLDLTDLPVLGAHFGHVEVLSLKNNQLSQLPQRFLRCFPGVTRVYLSHNLFERLPVGLSRMPHLRALYLNNNRLKFNLGDVIHLSEMTQLRVLDLSSNPLRQGQRLNLYGLRYLRYLSVRNTQLDNLPKGAVTLSWLEVFDLRDNRITVLTHSDLFINPDVHRAMDLSGNPLSQGTLQMLRLYREQPGRSDIYFGLHPHNVRITASPDRWLAVLAVRDVPLHLALWQDLQAREIFGGFFTLIERISADPKLVAPGYRTLREDLARRVWGLIEGAANHQELATIMFNHRYEMNRGVNGWMVSLNDLELKFRMFELLRLGGSDAMPLLNCFRAASRWAAITNAILLVEPHQAPELAGTRILAYRIALSQTLDLPLGFDQRLDRTLGTPSPESVAAMRNNIVANEALLDWPALLVQEEYWVLFVQAKYSAQFQTTLGHYDRELEIALDRVNSAELTEGAYLALIDELSAQRRVDEGTLLLALTLGEWTNLNGAADPAYIYQP</sequence>
<keyword evidence="3" id="KW-0433">Leucine-rich repeat</keyword>
<comment type="similarity">
    <text evidence="6">Belongs to the LRR-containing bacterial E3 ligase family.</text>
</comment>
<dbReference type="InterPro" id="IPR001611">
    <property type="entry name" value="Leu-rich_rpt"/>
</dbReference>
<dbReference type="PANTHER" id="PTHR48051:SF54">
    <property type="entry name" value="LEUCINE-RICH REPEAT-CONTAINING PROTEIN"/>
    <property type="match status" value="1"/>
</dbReference>
<dbReference type="InterPro" id="IPR050216">
    <property type="entry name" value="LRR_domain-containing"/>
</dbReference>
<accession>A0A4Z0AVN6</accession>
<keyword evidence="6" id="KW-1035">Host cytoplasm</keyword>
<keyword evidence="4" id="KW-0677">Repeat</keyword>
<dbReference type="Gene3D" id="3.80.10.10">
    <property type="entry name" value="Ribonuclease Inhibitor"/>
    <property type="match status" value="2"/>
</dbReference>
<name>A0A4Z0AVN6_9PSED</name>
<dbReference type="GO" id="GO:0016567">
    <property type="term" value="P:protein ubiquitination"/>
    <property type="evidence" value="ECO:0007669"/>
    <property type="project" value="InterPro"/>
</dbReference>
<evidence type="ECO:0000256" key="5">
    <source>
        <dbReference type="ARBA" id="ARBA00023026"/>
    </source>
</evidence>
<keyword evidence="9" id="KW-1185">Reference proteome</keyword>
<dbReference type="OrthoDB" id="1467561at2"/>
<dbReference type="PROSITE" id="PS52053">
    <property type="entry name" value="NEL"/>
    <property type="match status" value="1"/>
</dbReference>
<dbReference type="InterPro" id="IPR032675">
    <property type="entry name" value="LRR_dom_sf"/>
</dbReference>
<evidence type="ECO:0000259" key="7">
    <source>
        <dbReference type="PROSITE" id="PS52053"/>
    </source>
</evidence>
<dbReference type="GO" id="GO:0005576">
    <property type="term" value="C:extracellular region"/>
    <property type="evidence" value="ECO:0007669"/>
    <property type="project" value="UniProtKB-UniRule"/>
</dbReference>
<dbReference type="RefSeq" id="WP_135288636.1">
    <property type="nucleotide sequence ID" value="NZ_QUZU01000006.1"/>
</dbReference>
<feature type="domain" description="NEL" evidence="7">
    <location>
        <begin position="1683"/>
        <end position="1980"/>
    </location>
</feature>
<organism evidence="8 9">
    <name type="scientific">Pseudomonas kairouanensis</name>
    <dbReference type="NCBI Taxonomy" id="2293832"/>
    <lineage>
        <taxon>Bacteria</taxon>
        <taxon>Pseudomonadati</taxon>
        <taxon>Pseudomonadota</taxon>
        <taxon>Gammaproteobacteria</taxon>
        <taxon>Pseudomonadales</taxon>
        <taxon>Pseudomonadaceae</taxon>
        <taxon>Pseudomonas</taxon>
    </lineage>
</organism>
<evidence type="ECO:0000256" key="4">
    <source>
        <dbReference type="ARBA" id="ARBA00022737"/>
    </source>
</evidence>
<proteinExistence type="inferred from homology"/>
<protein>
    <recommendedName>
        <fullName evidence="2">RING-type E3 ubiquitin transferase</fullName>
        <ecNumber evidence="2">2.3.2.27</ecNumber>
    </recommendedName>
</protein>
<evidence type="ECO:0000256" key="3">
    <source>
        <dbReference type="ARBA" id="ARBA00022614"/>
    </source>
</evidence>
<dbReference type="EC" id="2.3.2.27" evidence="2"/>
<dbReference type="Pfam" id="PF13855">
    <property type="entry name" value="LRR_8"/>
    <property type="match status" value="1"/>
</dbReference>
<dbReference type="SUPFAM" id="SSF52058">
    <property type="entry name" value="L domain-like"/>
    <property type="match status" value="1"/>
</dbReference>
<evidence type="ECO:0000256" key="6">
    <source>
        <dbReference type="PROSITE-ProRule" id="PRU01398"/>
    </source>
</evidence>
<dbReference type="InterPro" id="IPR003591">
    <property type="entry name" value="Leu-rich_rpt_typical-subtyp"/>
</dbReference>
<dbReference type="GO" id="GO:0005737">
    <property type="term" value="C:cytoplasm"/>
    <property type="evidence" value="ECO:0007669"/>
    <property type="project" value="TreeGrafter"/>
</dbReference>
<dbReference type="PANTHER" id="PTHR48051">
    <property type="match status" value="1"/>
</dbReference>
<evidence type="ECO:0000313" key="8">
    <source>
        <dbReference type="EMBL" id="TFY90866.1"/>
    </source>
</evidence>
<evidence type="ECO:0000256" key="1">
    <source>
        <dbReference type="ARBA" id="ARBA00000900"/>
    </source>
</evidence>
<dbReference type="EMBL" id="QUZU01000006">
    <property type="protein sequence ID" value="TFY90866.1"/>
    <property type="molecule type" value="Genomic_DNA"/>
</dbReference>
<dbReference type="SMART" id="SM00369">
    <property type="entry name" value="LRR_TYP"/>
    <property type="match status" value="4"/>
</dbReference>
<reference evidence="8 9" key="1">
    <citation type="journal article" date="2019" name="Syst. Appl. Microbiol.">
        <title>New species of pathogenic Pseudomonas isolated from citrus in Tunisia: Proposal of Pseudomonas kairouanensis sp. nov. and Pseudomonas nabeulensis sp. nov.</title>
        <authorList>
            <person name="Oueslati M."/>
            <person name="Mulet M."/>
            <person name="Gomila M."/>
            <person name="Berge O."/>
            <person name="Hajlaoui M.R."/>
            <person name="Lalucat J."/>
            <person name="Sadfi-Zouaoui N."/>
            <person name="Garcia-Valdes E."/>
        </authorList>
    </citation>
    <scope>NUCLEOTIDE SEQUENCE [LARGE SCALE GENOMIC DNA]</scope>
    <source>
        <strain evidence="8 9">KC12</strain>
    </source>
</reference>